<evidence type="ECO:0000256" key="7">
    <source>
        <dbReference type="ARBA" id="ARBA00022968"/>
    </source>
</evidence>
<evidence type="ECO:0000256" key="8">
    <source>
        <dbReference type="ARBA" id="ARBA00022989"/>
    </source>
</evidence>
<evidence type="ECO:0000256" key="10">
    <source>
        <dbReference type="ARBA" id="ARBA00023180"/>
    </source>
</evidence>
<proteinExistence type="inferred from homology"/>
<keyword evidence="6" id="KW-0812">Transmembrane</keyword>
<dbReference type="GO" id="GO:0005794">
    <property type="term" value="C:Golgi apparatus"/>
    <property type="evidence" value="ECO:0007669"/>
    <property type="project" value="TreeGrafter"/>
</dbReference>
<dbReference type="AlphaFoldDB" id="A0AAE1DMI2"/>
<evidence type="ECO:0000313" key="15">
    <source>
        <dbReference type="Proteomes" id="UP001283361"/>
    </source>
</evidence>
<keyword evidence="15" id="KW-1185">Reference proteome</keyword>
<evidence type="ECO:0000256" key="11">
    <source>
        <dbReference type="RuleBase" id="RU368121"/>
    </source>
</evidence>
<dbReference type="Pfam" id="PF13733">
    <property type="entry name" value="Glyco_transf_7N"/>
    <property type="match status" value="1"/>
</dbReference>
<evidence type="ECO:0000256" key="9">
    <source>
        <dbReference type="ARBA" id="ARBA00023136"/>
    </source>
</evidence>
<dbReference type="Gene3D" id="3.90.550.10">
    <property type="entry name" value="Spore Coat Polysaccharide Biosynthesis Protein SpsA, Chain A"/>
    <property type="match status" value="1"/>
</dbReference>
<feature type="domain" description="Galactosyltransferase C-terminal" evidence="12">
    <location>
        <begin position="278"/>
        <end position="353"/>
    </location>
</feature>
<comment type="caution">
    <text evidence="14">The sequence shown here is derived from an EMBL/GenBank/DDBJ whole genome shotgun (WGS) entry which is preliminary data.</text>
</comment>
<evidence type="ECO:0000256" key="2">
    <source>
        <dbReference type="ARBA" id="ARBA00004922"/>
    </source>
</evidence>
<evidence type="ECO:0000256" key="6">
    <source>
        <dbReference type="ARBA" id="ARBA00022692"/>
    </source>
</evidence>
<dbReference type="PANTHER" id="PTHR19300">
    <property type="entry name" value="BETA-1,4-GALACTOSYLTRANSFERASE"/>
    <property type="match status" value="1"/>
</dbReference>
<keyword evidence="9" id="KW-0472">Membrane</keyword>
<evidence type="ECO:0000259" key="12">
    <source>
        <dbReference type="Pfam" id="PF02709"/>
    </source>
</evidence>
<dbReference type="GO" id="GO:0016020">
    <property type="term" value="C:membrane"/>
    <property type="evidence" value="ECO:0007669"/>
    <property type="project" value="UniProtKB-SubCell"/>
</dbReference>
<comment type="pathway">
    <text evidence="2 11">Protein modification; protein glycosylation.</text>
</comment>
<dbReference type="InterPro" id="IPR027791">
    <property type="entry name" value="Galactosyl_T_C"/>
</dbReference>
<organism evidence="14 15">
    <name type="scientific">Elysia crispata</name>
    <name type="common">lettuce slug</name>
    <dbReference type="NCBI Taxonomy" id="231223"/>
    <lineage>
        <taxon>Eukaryota</taxon>
        <taxon>Metazoa</taxon>
        <taxon>Spiralia</taxon>
        <taxon>Lophotrochozoa</taxon>
        <taxon>Mollusca</taxon>
        <taxon>Gastropoda</taxon>
        <taxon>Heterobranchia</taxon>
        <taxon>Euthyneura</taxon>
        <taxon>Panpulmonata</taxon>
        <taxon>Sacoglossa</taxon>
        <taxon>Placobranchoidea</taxon>
        <taxon>Plakobranchidae</taxon>
        <taxon>Elysia</taxon>
    </lineage>
</organism>
<gene>
    <name evidence="14" type="ORF">RRG08_009646</name>
</gene>
<dbReference type="PANTHER" id="PTHR19300:SF57">
    <property type="entry name" value="BETA-1,4-N-ACETYLGALACTOSAMINYLTRANSFERASE"/>
    <property type="match status" value="1"/>
</dbReference>
<dbReference type="EMBL" id="JAWDGP010003238">
    <property type="protein sequence ID" value="KAK3776206.1"/>
    <property type="molecule type" value="Genomic_DNA"/>
</dbReference>
<keyword evidence="10 11" id="KW-0325">Glycoprotein</keyword>
<protein>
    <recommendedName>
        <fullName evidence="11">Beta-1,4-galactosyltransferase</fullName>
        <ecNumber evidence="11">2.4.1.-</ecNumber>
    </recommendedName>
</protein>
<accession>A0AAE1DMI2</accession>
<dbReference type="SUPFAM" id="SSF53448">
    <property type="entry name" value="Nucleotide-diphospho-sugar transferases"/>
    <property type="match status" value="1"/>
</dbReference>
<evidence type="ECO:0000256" key="5">
    <source>
        <dbReference type="ARBA" id="ARBA00022679"/>
    </source>
</evidence>
<dbReference type="InterPro" id="IPR027995">
    <property type="entry name" value="Galactosyl_T_N"/>
</dbReference>
<keyword evidence="5 11" id="KW-0808">Transferase</keyword>
<dbReference type="GO" id="GO:0008378">
    <property type="term" value="F:galactosyltransferase activity"/>
    <property type="evidence" value="ECO:0007669"/>
    <property type="project" value="TreeGrafter"/>
</dbReference>
<keyword evidence="4 11" id="KW-0328">Glycosyltransferase</keyword>
<comment type="similarity">
    <text evidence="3 11">Belongs to the glycosyltransferase 7 family.</text>
</comment>
<sequence length="437" mass="50477">MQLTLWSGYLIVFVRKMRRKKTLLSLVLAMIAFLLISLVHISAYTTEFHYFSHIRRTLHELAFSDDATHNWFILIGRNSDSAVTDSSNSSVLERDVVQRMVRLQRHSPRAYPESAALEKDSNLARNEEPRELPLCSQFELRLNGRIESPGYWSKWPLLSPAQIAAMFPKVKDGGHYKPTSCRINEKTVILIPYRDRWNHLHTLLPVLIPMLLRQQIDFTIYVIEQDSSTTYNKGILFNAGFLEAMNADNYDCFVLHDVDMIPLDDRNIYRCHSSGPIHLSAGVDKFDYNSSYTGLFGGVVAFTREQFEKMNGASNMYFGWGGEDDDIRDRALNKGYVLNRKPVQYGVYDMIKHGWSSGWFKNPDRFKVFAQRLKRQDIDGLNSVTYTVTNVGFFPIYTWISVKFDPAEILRTVPEHLRKASKGDQNFEWAPIQSMKS</sequence>
<dbReference type="InterPro" id="IPR003859">
    <property type="entry name" value="Galactosyl_T"/>
</dbReference>
<keyword evidence="7 11" id="KW-0735">Signal-anchor</keyword>
<reference evidence="14" key="1">
    <citation type="journal article" date="2023" name="G3 (Bethesda)">
        <title>A reference genome for the long-term kleptoplast-retaining sea slug Elysia crispata morphotype clarki.</title>
        <authorList>
            <person name="Eastman K.E."/>
            <person name="Pendleton A.L."/>
            <person name="Shaikh M.A."/>
            <person name="Suttiyut T."/>
            <person name="Ogas R."/>
            <person name="Tomko P."/>
            <person name="Gavelis G."/>
            <person name="Widhalm J.R."/>
            <person name="Wisecaver J.H."/>
        </authorList>
    </citation>
    <scope>NUCLEOTIDE SEQUENCE</scope>
    <source>
        <strain evidence="14">ECLA1</strain>
    </source>
</reference>
<dbReference type="EC" id="2.4.1.-" evidence="11"/>
<comment type="function">
    <text evidence="11">Catalyses the transfer of galactose onto proteins or lipids.</text>
</comment>
<evidence type="ECO:0000256" key="1">
    <source>
        <dbReference type="ARBA" id="ARBA00004606"/>
    </source>
</evidence>
<evidence type="ECO:0000256" key="4">
    <source>
        <dbReference type="ARBA" id="ARBA00022676"/>
    </source>
</evidence>
<keyword evidence="8" id="KW-1133">Transmembrane helix</keyword>
<evidence type="ECO:0000256" key="3">
    <source>
        <dbReference type="ARBA" id="ARBA00005735"/>
    </source>
</evidence>
<dbReference type="Proteomes" id="UP001283361">
    <property type="component" value="Unassembled WGS sequence"/>
</dbReference>
<dbReference type="GO" id="GO:0005975">
    <property type="term" value="P:carbohydrate metabolic process"/>
    <property type="evidence" value="ECO:0007669"/>
    <property type="project" value="InterPro"/>
</dbReference>
<evidence type="ECO:0000259" key="13">
    <source>
        <dbReference type="Pfam" id="PF13733"/>
    </source>
</evidence>
<name>A0AAE1DMI2_9GAST</name>
<dbReference type="Pfam" id="PF02709">
    <property type="entry name" value="Glyco_transf_7C"/>
    <property type="match status" value="1"/>
</dbReference>
<evidence type="ECO:0000313" key="14">
    <source>
        <dbReference type="EMBL" id="KAK3776206.1"/>
    </source>
</evidence>
<dbReference type="InterPro" id="IPR029044">
    <property type="entry name" value="Nucleotide-diphossugar_trans"/>
</dbReference>
<comment type="subcellular location">
    <subcellularLocation>
        <location evidence="1">Membrane</location>
        <topology evidence="1">Single-pass type II membrane protein</topology>
    </subcellularLocation>
</comment>
<dbReference type="PRINTS" id="PR02050">
    <property type="entry name" value="B14GALTRFASE"/>
</dbReference>
<dbReference type="CDD" id="cd00899">
    <property type="entry name" value="b4GalT"/>
    <property type="match status" value="1"/>
</dbReference>
<feature type="domain" description="Galactosyltransferase N-terminal" evidence="13">
    <location>
        <begin position="161"/>
        <end position="272"/>
    </location>
</feature>